<gene>
    <name evidence="1" type="ORF">SAMN05421578_1528</name>
</gene>
<organism evidence="1 2">
    <name type="scientific">Paenibacillus macquariensis</name>
    <dbReference type="NCBI Taxonomy" id="948756"/>
    <lineage>
        <taxon>Bacteria</taxon>
        <taxon>Bacillati</taxon>
        <taxon>Bacillota</taxon>
        <taxon>Bacilli</taxon>
        <taxon>Bacillales</taxon>
        <taxon>Paenibacillaceae</taxon>
        <taxon>Paenibacillus</taxon>
    </lineage>
</organism>
<accession>A0ABY1KHK5</accession>
<reference evidence="1 2" key="1">
    <citation type="submission" date="2017-01" db="EMBL/GenBank/DDBJ databases">
        <authorList>
            <person name="Varghese N."/>
            <person name="Submissions S."/>
        </authorList>
    </citation>
    <scope>NUCLEOTIDE SEQUENCE [LARGE SCALE GENOMIC DNA]</scope>
    <source>
        <strain evidence="1 2">ATCC 23464</strain>
    </source>
</reference>
<name>A0ABY1KHK5_9BACL</name>
<proteinExistence type="predicted"/>
<evidence type="ECO:0000313" key="1">
    <source>
        <dbReference type="EMBL" id="SIR73495.1"/>
    </source>
</evidence>
<keyword evidence="2" id="KW-1185">Reference proteome</keyword>
<dbReference type="Proteomes" id="UP000186666">
    <property type="component" value="Unassembled WGS sequence"/>
</dbReference>
<dbReference type="RefSeq" id="WP_076577128.1">
    <property type="nucleotide sequence ID" value="NZ_FTNK01000052.1"/>
</dbReference>
<comment type="caution">
    <text evidence="1">The sequence shown here is derived from an EMBL/GenBank/DDBJ whole genome shotgun (WGS) entry which is preliminary data.</text>
</comment>
<protein>
    <submittedName>
        <fullName evidence="1">Uncharacterized protein</fullName>
    </submittedName>
</protein>
<sequence>MVGHQVERTKGTKDYIRYYQCGNFRQKGSAVCNSNMIHADYAEACHGTLHNSIDVKQFCPLA</sequence>
<evidence type="ECO:0000313" key="2">
    <source>
        <dbReference type="Proteomes" id="UP000186666"/>
    </source>
</evidence>
<dbReference type="EMBL" id="FTNK01000052">
    <property type="protein sequence ID" value="SIR73495.1"/>
    <property type="molecule type" value="Genomic_DNA"/>
</dbReference>